<evidence type="ECO:0000256" key="6">
    <source>
        <dbReference type="ARBA" id="ARBA00037900"/>
    </source>
</evidence>
<evidence type="ECO:0000256" key="3">
    <source>
        <dbReference type="ARBA" id="ARBA00022723"/>
    </source>
</evidence>
<reference evidence="10" key="1">
    <citation type="submission" date="2019-08" db="EMBL/GenBank/DDBJ databases">
        <title>The genome of the North American firefly Photinus pyralis.</title>
        <authorList>
            <consortium name="Photinus pyralis genome working group"/>
            <person name="Fallon T.R."/>
            <person name="Sander Lower S.E."/>
            <person name="Weng J.-K."/>
        </authorList>
    </citation>
    <scope>NUCLEOTIDE SEQUENCE</scope>
    <source>
        <strain evidence="10">TRF0915ILg1</strain>
        <tissue evidence="10">Whole body</tissue>
    </source>
</reference>
<dbReference type="GO" id="GO:0005509">
    <property type="term" value="F:calcium ion binding"/>
    <property type="evidence" value="ECO:0007669"/>
    <property type="project" value="InterPro"/>
</dbReference>
<keyword evidence="3" id="KW-0479">Metal-binding</keyword>
<keyword evidence="4" id="KW-0378">Hydrolase</keyword>
<feature type="domain" description="EF-hand" evidence="9">
    <location>
        <begin position="22"/>
        <end position="57"/>
    </location>
</feature>
<dbReference type="Gene3D" id="1.10.238.10">
    <property type="entry name" value="EF-hand"/>
    <property type="match status" value="1"/>
</dbReference>
<evidence type="ECO:0000259" key="9">
    <source>
        <dbReference type="PROSITE" id="PS50222"/>
    </source>
</evidence>
<dbReference type="InterPro" id="IPR018247">
    <property type="entry name" value="EF_Hand_1_Ca_BS"/>
</dbReference>
<evidence type="ECO:0000313" key="11">
    <source>
        <dbReference type="Proteomes" id="UP000801492"/>
    </source>
</evidence>
<dbReference type="OrthoDB" id="167809at2759"/>
<dbReference type="GO" id="GO:0008936">
    <property type="term" value="F:nicotinamidase activity"/>
    <property type="evidence" value="ECO:0007669"/>
    <property type="project" value="UniProtKB-EC"/>
</dbReference>
<dbReference type="AlphaFoldDB" id="A0A8K0DGB7"/>
<evidence type="ECO:0000256" key="7">
    <source>
        <dbReference type="ARBA" id="ARBA00039017"/>
    </source>
</evidence>
<dbReference type="InterPro" id="IPR000868">
    <property type="entry name" value="Isochorismatase-like_dom"/>
</dbReference>
<dbReference type="EC" id="3.5.1.19" evidence="7"/>
<accession>A0A8K0DGB7</accession>
<dbReference type="PROSITE" id="PS50222">
    <property type="entry name" value="EF_HAND_2"/>
    <property type="match status" value="1"/>
</dbReference>
<proteinExistence type="inferred from homology"/>
<dbReference type="CDD" id="cd01011">
    <property type="entry name" value="nicotinamidase"/>
    <property type="match status" value="1"/>
</dbReference>
<dbReference type="SUPFAM" id="SSF52499">
    <property type="entry name" value="Isochorismatase-like hydrolases"/>
    <property type="match status" value="1"/>
</dbReference>
<dbReference type="PANTHER" id="PTHR11080">
    <property type="entry name" value="PYRAZINAMIDASE/NICOTINAMIDASE"/>
    <property type="match status" value="1"/>
</dbReference>
<name>A0A8K0DGB7_IGNLU</name>
<protein>
    <recommendedName>
        <fullName evidence="7">nicotinamidase</fullName>
        <ecNumber evidence="7">3.5.1.19</ecNumber>
    </recommendedName>
    <alternativeName>
        <fullName evidence="8">Nicotinamide deamidase</fullName>
    </alternativeName>
</protein>
<dbReference type="CDD" id="cd00051">
    <property type="entry name" value="EFh"/>
    <property type="match status" value="1"/>
</dbReference>
<evidence type="ECO:0000256" key="1">
    <source>
        <dbReference type="ARBA" id="ARBA00006336"/>
    </source>
</evidence>
<evidence type="ECO:0000256" key="2">
    <source>
        <dbReference type="ARBA" id="ARBA00022642"/>
    </source>
</evidence>
<evidence type="ECO:0000256" key="5">
    <source>
        <dbReference type="ARBA" id="ARBA00022837"/>
    </source>
</evidence>
<keyword evidence="2" id="KW-0662">Pyridine nucleotide biosynthesis</keyword>
<keyword evidence="5" id="KW-0106">Calcium</keyword>
<dbReference type="PROSITE" id="PS00018">
    <property type="entry name" value="EF_HAND_1"/>
    <property type="match status" value="1"/>
</dbReference>
<comment type="similarity">
    <text evidence="1">Belongs to the isochorismatase family.</text>
</comment>
<dbReference type="EMBL" id="VTPC01000959">
    <property type="protein sequence ID" value="KAF2903671.1"/>
    <property type="molecule type" value="Genomic_DNA"/>
</dbReference>
<keyword evidence="11" id="KW-1185">Reference proteome</keyword>
<comment type="pathway">
    <text evidence="6">Cofactor biosynthesis; nicotinate biosynthesis; nicotinate from nicotinamide: step 1/1.</text>
</comment>
<dbReference type="Pfam" id="PF00857">
    <property type="entry name" value="Isochorismatase"/>
    <property type="match status" value="1"/>
</dbReference>
<dbReference type="Proteomes" id="UP000801492">
    <property type="component" value="Unassembled WGS sequence"/>
</dbReference>
<sequence>MEEFEMLFQSIFRNDKGTIYSLPENKFRDLFRVFDTDDDGFITKEEFSHCWENWIKIVISPTSAFLIVDVQNDFILGSLNVSEQPANQNPEEIIRPINHLLDFVSFDTVFYSLDWHPPNHMSFIDNIHQYEFDPSSPVTVNEAKLYDTVIYSGNPPIRQKLWPKHCIQNGWGAQLHDNLIVLDDAIKIYKGTYPTVESYSAFWDNNKLNQTELYNYLKEKNITDLYICGVAYDVCVYATALDSIEFGYRTIVIDDCCRGMDLNAIEEAKNDILKNNGIIINSHEVKAMVEGRDRKPELGYYLAMQLKVSNNDRQLESHMTKSLINT</sequence>
<dbReference type="SMART" id="SM00054">
    <property type="entry name" value="EFh"/>
    <property type="match status" value="1"/>
</dbReference>
<dbReference type="Pfam" id="PF13202">
    <property type="entry name" value="EF-hand_5"/>
    <property type="match status" value="1"/>
</dbReference>
<dbReference type="InterPro" id="IPR036380">
    <property type="entry name" value="Isochorismatase-like_sf"/>
</dbReference>
<dbReference type="InterPro" id="IPR011992">
    <property type="entry name" value="EF-hand-dom_pair"/>
</dbReference>
<evidence type="ECO:0000313" key="10">
    <source>
        <dbReference type="EMBL" id="KAF2903671.1"/>
    </source>
</evidence>
<dbReference type="GO" id="GO:0019363">
    <property type="term" value="P:pyridine nucleotide biosynthetic process"/>
    <property type="evidence" value="ECO:0007669"/>
    <property type="project" value="UniProtKB-KW"/>
</dbReference>
<evidence type="ECO:0000256" key="8">
    <source>
        <dbReference type="ARBA" id="ARBA00043224"/>
    </source>
</evidence>
<comment type="caution">
    <text evidence="10">The sequence shown here is derived from an EMBL/GenBank/DDBJ whole genome shotgun (WGS) entry which is preliminary data.</text>
</comment>
<organism evidence="10 11">
    <name type="scientific">Ignelater luminosus</name>
    <name type="common">Cucubano</name>
    <name type="synonym">Pyrophorus luminosus</name>
    <dbReference type="NCBI Taxonomy" id="2038154"/>
    <lineage>
        <taxon>Eukaryota</taxon>
        <taxon>Metazoa</taxon>
        <taxon>Ecdysozoa</taxon>
        <taxon>Arthropoda</taxon>
        <taxon>Hexapoda</taxon>
        <taxon>Insecta</taxon>
        <taxon>Pterygota</taxon>
        <taxon>Neoptera</taxon>
        <taxon>Endopterygota</taxon>
        <taxon>Coleoptera</taxon>
        <taxon>Polyphaga</taxon>
        <taxon>Elateriformia</taxon>
        <taxon>Elateroidea</taxon>
        <taxon>Elateridae</taxon>
        <taxon>Agrypninae</taxon>
        <taxon>Pyrophorini</taxon>
        <taxon>Ignelater</taxon>
    </lineage>
</organism>
<evidence type="ECO:0000256" key="4">
    <source>
        <dbReference type="ARBA" id="ARBA00022801"/>
    </source>
</evidence>
<dbReference type="InterPro" id="IPR052347">
    <property type="entry name" value="Isochorismatase_Nicotinamidase"/>
</dbReference>
<dbReference type="Gene3D" id="3.40.50.850">
    <property type="entry name" value="Isochorismatase-like"/>
    <property type="match status" value="1"/>
</dbReference>
<dbReference type="PANTHER" id="PTHR11080:SF2">
    <property type="entry name" value="LD05707P"/>
    <property type="match status" value="1"/>
</dbReference>
<dbReference type="InterPro" id="IPR002048">
    <property type="entry name" value="EF_hand_dom"/>
</dbReference>
<gene>
    <name evidence="10" type="ORF">ILUMI_02512</name>
</gene>
<dbReference type="SUPFAM" id="SSF47473">
    <property type="entry name" value="EF-hand"/>
    <property type="match status" value="1"/>
</dbReference>